<comment type="caution">
    <text evidence="1">The sequence shown here is derived from an EMBL/GenBank/DDBJ whole genome shotgun (WGS) entry which is preliminary data.</text>
</comment>
<reference evidence="1 2" key="1">
    <citation type="submission" date="2017-01" db="EMBL/GenBank/DDBJ databases">
        <title>The cable genome- insights into the physiology and evolution of filamentous bacteria capable of sulfide oxidation via long distance electron transfer.</title>
        <authorList>
            <person name="Schreiber L."/>
            <person name="Bjerg J.T."/>
            <person name="Boggild A."/>
            <person name="Van De Vossenberg J."/>
            <person name="Meysman F."/>
            <person name="Nielsen L.P."/>
            <person name="Schramm A."/>
            <person name="Kjeldsen K.U."/>
        </authorList>
    </citation>
    <scope>NUCLEOTIDE SEQUENCE [LARGE SCALE GENOMIC DNA]</scope>
    <source>
        <strain evidence="1">MCF</strain>
    </source>
</reference>
<organism evidence="1 2">
    <name type="scientific">Candidatus Electrothrix aarhusensis</name>
    <dbReference type="NCBI Taxonomy" id="1859131"/>
    <lineage>
        <taxon>Bacteria</taxon>
        <taxon>Pseudomonadati</taxon>
        <taxon>Thermodesulfobacteriota</taxon>
        <taxon>Desulfobulbia</taxon>
        <taxon>Desulfobulbales</taxon>
        <taxon>Desulfobulbaceae</taxon>
        <taxon>Candidatus Electrothrix</taxon>
    </lineage>
</organism>
<evidence type="ECO:0000313" key="1">
    <source>
        <dbReference type="EMBL" id="RWX48178.1"/>
    </source>
</evidence>
<dbReference type="Proteomes" id="UP000287853">
    <property type="component" value="Unassembled WGS sequence"/>
</dbReference>
<keyword evidence="2" id="KW-1185">Reference proteome</keyword>
<dbReference type="AlphaFoldDB" id="A0A444J533"/>
<dbReference type="EMBL" id="MTKO01000005">
    <property type="protein sequence ID" value="RWX48178.1"/>
    <property type="molecule type" value="Genomic_DNA"/>
</dbReference>
<sequence length="47" mass="5417">MTETGQWYKISFRLSGSLHVGSGRWGFVLPCRPYVPGWTSGAHWWFS</sequence>
<proteinExistence type="predicted"/>
<name>A0A444J533_9BACT</name>
<evidence type="ECO:0000313" key="2">
    <source>
        <dbReference type="Proteomes" id="UP000287853"/>
    </source>
</evidence>
<accession>A0A444J533</accession>
<protein>
    <submittedName>
        <fullName evidence="1">Uncharacterized protein</fullName>
    </submittedName>
</protein>
<gene>
    <name evidence="1" type="ORF">H206_05298</name>
</gene>